<protein>
    <submittedName>
        <fullName evidence="2">Uncharacterized protein</fullName>
    </submittedName>
</protein>
<dbReference type="AlphaFoldDB" id="A0A6A3RF40"/>
<dbReference type="EMBL" id="QXGA01002560">
    <property type="protein sequence ID" value="KAE9095588.1"/>
    <property type="molecule type" value="Genomic_DNA"/>
</dbReference>
<proteinExistence type="predicted"/>
<organism evidence="2 3">
    <name type="scientific">Phytophthora fragariae</name>
    <dbReference type="NCBI Taxonomy" id="53985"/>
    <lineage>
        <taxon>Eukaryota</taxon>
        <taxon>Sar</taxon>
        <taxon>Stramenopiles</taxon>
        <taxon>Oomycota</taxon>
        <taxon>Peronosporomycetes</taxon>
        <taxon>Peronosporales</taxon>
        <taxon>Peronosporaceae</taxon>
        <taxon>Phytophthora</taxon>
    </lineage>
</organism>
<comment type="caution">
    <text evidence="2">The sequence shown here is derived from an EMBL/GenBank/DDBJ whole genome shotgun (WGS) entry which is preliminary data.</text>
</comment>
<evidence type="ECO:0000313" key="3">
    <source>
        <dbReference type="Proteomes" id="UP000440732"/>
    </source>
</evidence>
<accession>A0A6A3RF40</accession>
<dbReference type="EMBL" id="QXFZ01002522">
    <property type="protein sequence ID" value="KAE9076277.1"/>
    <property type="molecule type" value="Genomic_DNA"/>
</dbReference>
<dbReference type="Proteomes" id="UP000440732">
    <property type="component" value="Unassembled WGS sequence"/>
</dbReference>
<sequence>MADTVAAAFVLRSAASRRPLAARVRGPTAASLLFVDCPELIVTDCDVSPPTNSSLS</sequence>
<name>A0A6A3RF40_9STRA</name>
<evidence type="ECO:0000313" key="1">
    <source>
        <dbReference type="EMBL" id="KAE9076277.1"/>
    </source>
</evidence>
<gene>
    <name evidence="2" type="ORF">PF006_g23977</name>
    <name evidence="1" type="ORF">PF007_g24688</name>
</gene>
<reference evidence="3 4" key="1">
    <citation type="submission" date="2018-08" db="EMBL/GenBank/DDBJ databases">
        <title>Genomic investigation of the strawberry pathogen Phytophthora fragariae indicates pathogenicity is determined by transcriptional variation in three key races.</title>
        <authorList>
            <person name="Adams T.M."/>
            <person name="Armitage A.D."/>
            <person name="Sobczyk M.K."/>
            <person name="Bates H.J."/>
            <person name="Dunwell J.M."/>
            <person name="Nellist C.F."/>
            <person name="Harrison R.J."/>
        </authorList>
    </citation>
    <scope>NUCLEOTIDE SEQUENCE [LARGE SCALE GENOMIC DNA]</scope>
    <source>
        <strain evidence="2 3">NOV-5</strain>
        <strain evidence="1 4">NOV-71</strain>
    </source>
</reference>
<evidence type="ECO:0000313" key="2">
    <source>
        <dbReference type="EMBL" id="KAE9095588.1"/>
    </source>
</evidence>
<evidence type="ECO:0000313" key="4">
    <source>
        <dbReference type="Proteomes" id="UP000441208"/>
    </source>
</evidence>
<dbReference type="Proteomes" id="UP000441208">
    <property type="component" value="Unassembled WGS sequence"/>
</dbReference>